<protein>
    <recommendedName>
        <fullName evidence="1">Phage neck terminator protein gp12-like domain-containing protein</fullName>
    </recommendedName>
</protein>
<dbReference type="AlphaFoldDB" id="A0A6S7DWF4"/>
<organism evidence="2 3">
    <name type="scientific">Achromobacter anxifer</name>
    <dbReference type="NCBI Taxonomy" id="1287737"/>
    <lineage>
        <taxon>Bacteria</taxon>
        <taxon>Pseudomonadati</taxon>
        <taxon>Pseudomonadota</taxon>
        <taxon>Betaproteobacteria</taxon>
        <taxon>Burkholderiales</taxon>
        <taxon>Alcaligenaceae</taxon>
        <taxon>Achromobacter</taxon>
    </lineage>
</organism>
<dbReference type="Pfam" id="PF23961">
    <property type="entry name" value="Phage_tail_terminator_9"/>
    <property type="match status" value="1"/>
</dbReference>
<dbReference type="InterPro" id="IPR057087">
    <property type="entry name" value="Gp12-like"/>
</dbReference>
<sequence length="177" mass="19145">MSAQISITESQLVEDLAAFFKTLVDCEVVRGLPNQVPVPLRECIVITPMAALGLSVPVMAYADPSPAAGKRTMTQATQWSARVEGYGARALDLALTLSIALRSPYGCEFLGNLGRVQPLYAGELKQLPIESGESQSFERWSFDAVLQFNPSITVPQQFADQLHVGLIEVDTTYPTGA</sequence>
<gene>
    <name evidence="2" type="ORF">LMG26858_01900</name>
</gene>
<dbReference type="Proteomes" id="UP000494117">
    <property type="component" value="Unassembled WGS sequence"/>
</dbReference>
<keyword evidence="3" id="KW-1185">Reference proteome</keyword>
<feature type="domain" description="Phage neck terminator protein gp12-like" evidence="1">
    <location>
        <begin position="13"/>
        <end position="165"/>
    </location>
</feature>
<name>A0A6S7DWF4_9BURK</name>
<reference evidence="2 3" key="1">
    <citation type="submission" date="2020-04" db="EMBL/GenBank/DDBJ databases">
        <authorList>
            <person name="De Canck E."/>
        </authorList>
    </citation>
    <scope>NUCLEOTIDE SEQUENCE [LARGE SCALE GENOMIC DNA]</scope>
    <source>
        <strain evidence="2 3">LMG 26858</strain>
    </source>
</reference>
<dbReference type="EMBL" id="CADILG010000010">
    <property type="protein sequence ID" value="CAB3854692.1"/>
    <property type="molecule type" value="Genomic_DNA"/>
</dbReference>
<dbReference type="RefSeq" id="WP_175206793.1">
    <property type="nucleotide sequence ID" value="NZ_CADILG010000010.1"/>
</dbReference>
<evidence type="ECO:0000259" key="1">
    <source>
        <dbReference type="Pfam" id="PF23961"/>
    </source>
</evidence>
<evidence type="ECO:0000313" key="2">
    <source>
        <dbReference type="EMBL" id="CAB3854692.1"/>
    </source>
</evidence>
<proteinExistence type="predicted"/>
<dbReference type="NCBIfam" id="NF047498">
    <property type="entry name" value="LIC_12616_fam"/>
    <property type="match status" value="1"/>
</dbReference>
<accession>A0A6S7DWF4</accession>
<evidence type="ECO:0000313" key="3">
    <source>
        <dbReference type="Proteomes" id="UP000494117"/>
    </source>
</evidence>